<evidence type="ECO:0000256" key="1">
    <source>
        <dbReference type="SAM" id="MobiDB-lite"/>
    </source>
</evidence>
<protein>
    <submittedName>
        <fullName evidence="2">Uncharacterized protein</fullName>
    </submittedName>
</protein>
<feature type="region of interest" description="Disordered" evidence="1">
    <location>
        <begin position="94"/>
        <end position="149"/>
    </location>
</feature>
<evidence type="ECO:0000313" key="3">
    <source>
        <dbReference type="Proteomes" id="UP000198853"/>
    </source>
</evidence>
<dbReference type="AlphaFoldDB" id="A0A1G8N578"/>
<feature type="compositionally biased region" description="Polar residues" evidence="1">
    <location>
        <begin position="108"/>
        <end position="122"/>
    </location>
</feature>
<accession>A0A1G8N578</accession>
<reference evidence="2 3" key="1">
    <citation type="submission" date="2016-10" db="EMBL/GenBank/DDBJ databases">
        <authorList>
            <person name="de Groot N.N."/>
        </authorList>
    </citation>
    <scope>NUCLEOTIDE SEQUENCE [LARGE SCALE GENOMIC DNA]</scope>
    <source>
        <strain evidence="2 3">DSM 21771</strain>
    </source>
</reference>
<feature type="compositionally biased region" description="Basic residues" evidence="1">
    <location>
        <begin position="94"/>
        <end position="105"/>
    </location>
</feature>
<gene>
    <name evidence="2" type="ORF">SAMN04488123_105210</name>
</gene>
<keyword evidence="3" id="KW-1185">Reference proteome</keyword>
<dbReference type="EMBL" id="FNEN01000005">
    <property type="protein sequence ID" value="SDI75318.1"/>
    <property type="molecule type" value="Genomic_DNA"/>
</dbReference>
<dbReference type="Proteomes" id="UP000198853">
    <property type="component" value="Unassembled WGS sequence"/>
</dbReference>
<organism evidence="2 3">
    <name type="scientific">Natribacillus halophilus</name>
    <dbReference type="NCBI Taxonomy" id="549003"/>
    <lineage>
        <taxon>Bacteria</taxon>
        <taxon>Bacillati</taxon>
        <taxon>Bacillota</taxon>
        <taxon>Bacilli</taxon>
        <taxon>Bacillales</taxon>
        <taxon>Bacillaceae</taxon>
        <taxon>Natribacillus</taxon>
    </lineage>
</organism>
<evidence type="ECO:0000313" key="2">
    <source>
        <dbReference type="EMBL" id="SDI75318.1"/>
    </source>
</evidence>
<name>A0A1G8N578_9BACI</name>
<proteinExistence type="predicted"/>
<sequence>MEQEQDQWEEVGTLVKRKGAASYRIYPAQAKLNGKTYRFLVVQSDHMEAQKEKTIQSNLEKEQRSWHKDQAELESQDFACEADAEEALTTFLKHHRKGYQRHGGSRRNPGQTPKARTSQERGSATAARNRLSRPVNASSAIGSRARDTP</sequence>